<accession>A0A6P3X9Q1</accession>
<feature type="transmembrane region" description="Helical" evidence="10">
    <location>
        <begin position="139"/>
        <end position="162"/>
    </location>
</feature>
<dbReference type="GO" id="GO:0005886">
    <property type="term" value="C:plasma membrane"/>
    <property type="evidence" value="ECO:0007669"/>
    <property type="project" value="UniProtKB-SubCell"/>
</dbReference>
<evidence type="ECO:0000256" key="6">
    <source>
        <dbReference type="ARBA" id="ARBA00022989"/>
    </source>
</evidence>
<feature type="transmembrane region" description="Helical" evidence="10">
    <location>
        <begin position="82"/>
        <end position="98"/>
    </location>
</feature>
<keyword evidence="5" id="KW-0552">Olfaction</keyword>
<dbReference type="OrthoDB" id="6617147at2759"/>
<evidence type="ECO:0000256" key="9">
    <source>
        <dbReference type="ARBA" id="ARBA00023224"/>
    </source>
</evidence>
<sequence>MQSARNEESQNSNYQRDIQNIFRLNKWILGVIGIWPITVRGVGHHAQLIMMVFFNFVLIFTVIPCFLHMIFDQKNMMRRLKIVGLLSFCLTAMIKYYLLTMHRPKILYCIDYVKNDWWQVKFKSDRDVMVKYFTTGRNLTIASATFIYIAGIIYYFILPWCYEHKIGNRTVRPLVFQTYSGFPHLQITPLYEVVYLTNCVCGYAILSVSAGACGLASLFATHACAQIEIIMTRLEDLLEGKNFEKVSNINQRIGTIIKNHVRIIRFIAVVDEMIQAVCLVEFIGCLCVICLVEYYCIAVR</sequence>
<dbReference type="GeneID" id="106744621"/>
<keyword evidence="8" id="KW-0675">Receptor</keyword>
<keyword evidence="3" id="KW-0716">Sensory transduction</keyword>
<evidence type="ECO:0000256" key="7">
    <source>
        <dbReference type="ARBA" id="ARBA00023136"/>
    </source>
</evidence>
<feature type="transmembrane region" description="Helical" evidence="10">
    <location>
        <begin position="21"/>
        <end position="42"/>
    </location>
</feature>
<dbReference type="AlphaFoldDB" id="A0A6P3X9Q1"/>
<evidence type="ECO:0000256" key="8">
    <source>
        <dbReference type="ARBA" id="ARBA00023170"/>
    </source>
</evidence>
<dbReference type="InterPro" id="IPR004117">
    <property type="entry name" value="7tm6_olfct_rcpt"/>
</dbReference>
<organism evidence="11 12">
    <name type="scientific">Dinoponera quadriceps</name>
    <name type="common">South American ant</name>
    <dbReference type="NCBI Taxonomy" id="609295"/>
    <lineage>
        <taxon>Eukaryota</taxon>
        <taxon>Metazoa</taxon>
        <taxon>Ecdysozoa</taxon>
        <taxon>Arthropoda</taxon>
        <taxon>Hexapoda</taxon>
        <taxon>Insecta</taxon>
        <taxon>Pterygota</taxon>
        <taxon>Neoptera</taxon>
        <taxon>Endopterygota</taxon>
        <taxon>Hymenoptera</taxon>
        <taxon>Apocrita</taxon>
        <taxon>Aculeata</taxon>
        <taxon>Formicoidea</taxon>
        <taxon>Formicidae</taxon>
        <taxon>Ponerinae</taxon>
        <taxon>Ponerini</taxon>
        <taxon>Dinoponera</taxon>
    </lineage>
</organism>
<dbReference type="Proteomes" id="UP000515204">
    <property type="component" value="Unplaced"/>
</dbReference>
<dbReference type="RefSeq" id="XP_014475028.1">
    <property type="nucleotide sequence ID" value="XM_014619542.1"/>
</dbReference>
<evidence type="ECO:0000256" key="5">
    <source>
        <dbReference type="ARBA" id="ARBA00022725"/>
    </source>
</evidence>
<dbReference type="Pfam" id="PF02949">
    <property type="entry name" value="7tm_6"/>
    <property type="match status" value="1"/>
</dbReference>
<keyword evidence="6 10" id="KW-1133">Transmembrane helix</keyword>
<gene>
    <name evidence="12" type="primary">LOC106744621</name>
</gene>
<proteinExistence type="predicted"/>
<dbReference type="PANTHER" id="PTHR21137:SF35">
    <property type="entry name" value="ODORANT RECEPTOR 19A-RELATED"/>
    <property type="match status" value="1"/>
</dbReference>
<dbReference type="GO" id="GO:0005549">
    <property type="term" value="F:odorant binding"/>
    <property type="evidence" value="ECO:0007669"/>
    <property type="project" value="InterPro"/>
</dbReference>
<evidence type="ECO:0000256" key="4">
    <source>
        <dbReference type="ARBA" id="ARBA00022692"/>
    </source>
</evidence>
<evidence type="ECO:0000256" key="2">
    <source>
        <dbReference type="ARBA" id="ARBA00022475"/>
    </source>
</evidence>
<dbReference type="GO" id="GO:0007165">
    <property type="term" value="P:signal transduction"/>
    <property type="evidence" value="ECO:0007669"/>
    <property type="project" value="UniProtKB-KW"/>
</dbReference>
<evidence type="ECO:0000313" key="12">
    <source>
        <dbReference type="RefSeq" id="XP_014475028.1"/>
    </source>
</evidence>
<dbReference type="KEGG" id="dqu:106744621"/>
<dbReference type="PANTHER" id="PTHR21137">
    <property type="entry name" value="ODORANT RECEPTOR"/>
    <property type="match status" value="1"/>
</dbReference>
<keyword evidence="11" id="KW-1185">Reference proteome</keyword>
<dbReference type="GO" id="GO:0004984">
    <property type="term" value="F:olfactory receptor activity"/>
    <property type="evidence" value="ECO:0007669"/>
    <property type="project" value="InterPro"/>
</dbReference>
<evidence type="ECO:0000256" key="10">
    <source>
        <dbReference type="SAM" id="Phobius"/>
    </source>
</evidence>
<evidence type="ECO:0000313" key="11">
    <source>
        <dbReference type="Proteomes" id="UP000515204"/>
    </source>
</evidence>
<protein>
    <submittedName>
        <fullName evidence="12">Uncharacterized protein LOC106744621 isoform X1</fullName>
    </submittedName>
</protein>
<keyword evidence="2" id="KW-1003">Cell membrane</keyword>
<keyword evidence="4 10" id="KW-0812">Transmembrane</keyword>
<keyword evidence="7 10" id="KW-0472">Membrane</keyword>
<feature type="transmembrane region" description="Helical" evidence="10">
    <location>
        <begin position="48"/>
        <end position="70"/>
    </location>
</feature>
<evidence type="ECO:0000256" key="1">
    <source>
        <dbReference type="ARBA" id="ARBA00004651"/>
    </source>
</evidence>
<name>A0A6P3X9Q1_DINQU</name>
<reference evidence="12" key="1">
    <citation type="submission" date="2025-08" db="UniProtKB">
        <authorList>
            <consortium name="RefSeq"/>
        </authorList>
    </citation>
    <scope>IDENTIFICATION</scope>
</reference>
<evidence type="ECO:0000256" key="3">
    <source>
        <dbReference type="ARBA" id="ARBA00022606"/>
    </source>
</evidence>
<comment type="subcellular location">
    <subcellularLocation>
        <location evidence="1">Cell membrane</location>
        <topology evidence="1">Multi-pass membrane protein</topology>
    </subcellularLocation>
</comment>
<keyword evidence="9" id="KW-0807">Transducer</keyword>